<evidence type="ECO:0000256" key="3">
    <source>
        <dbReference type="ARBA" id="ARBA00022679"/>
    </source>
</evidence>
<proteinExistence type="predicted"/>
<dbReference type="Pfam" id="PF00632">
    <property type="entry name" value="HECT"/>
    <property type="match status" value="1"/>
</dbReference>
<dbReference type="Gene3D" id="3.90.1750.10">
    <property type="entry name" value="Hect, E3 ligase catalytic domains"/>
    <property type="match status" value="1"/>
</dbReference>
<dbReference type="SMART" id="SM00119">
    <property type="entry name" value="HECTc"/>
    <property type="match status" value="1"/>
</dbReference>
<dbReference type="GeneID" id="20314198"/>
<dbReference type="GO" id="GO:0006511">
    <property type="term" value="P:ubiquitin-dependent protein catabolic process"/>
    <property type="evidence" value="ECO:0007669"/>
    <property type="project" value="TreeGrafter"/>
</dbReference>
<dbReference type="STRING" id="6198.A0A075A6X4"/>
<accession>A0A075A6X4</accession>
<dbReference type="Proteomes" id="UP000054324">
    <property type="component" value="Unassembled WGS sequence"/>
</dbReference>
<evidence type="ECO:0000256" key="5">
    <source>
        <dbReference type="PROSITE-ProRule" id="PRU00104"/>
    </source>
</evidence>
<dbReference type="AlphaFoldDB" id="A0A075A6X4"/>
<gene>
    <name evidence="7" type="ORF">T265_00010</name>
</gene>
<dbReference type="EC" id="2.3.2.26" evidence="2"/>
<dbReference type="CTD" id="20314198"/>
<dbReference type="Gene3D" id="3.30.2410.10">
    <property type="entry name" value="Hect, E3 ligase catalytic domain"/>
    <property type="match status" value="1"/>
</dbReference>
<dbReference type="InterPro" id="IPR044611">
    <property type="entry name" value="E3A/B/C-like"/>
</dbReference>
<evidence type="ECO:0000256" key="2">
    <source>
        <dbReference type="ARBA" id="ARBA00012485"/>
    </source>
</evidence>
<dbReference type="CDD" id="cd00078">
    <property type="entry name" value="HECTc"/>
    <property type="match status" value="1"/>
</dbReference>
<dbReference type="KEGG" id="ovi:T265_00010"/>
<dbReference type="FunFam" id="3.30.2160.10:FF:000002">
    <property type="entry name" value="Putative Ubiquitin-protein ligase E3C"/>
    <property type="match status" value="1"/>
</dbReference>
<dbReference type="InterPro" id="IPR000569">
    <property type="entry name" value="HECT_dom"/>
</dbReference>
<feature type="active site" description="Glycyl thioester intermediate" evidence="5">
    <location>
        <position position="1098"/>
    </location>
</feature>
<keyword evidence="8" id="KW-1185">Reference proteome</keyword>
<dbReference type="InterPro" id="IPR035983">
    <property type="entry name" value="Hect_E3_ubiquitin_ligase"/>
</dbReference>
<dbReference type="RefSeq" id="XP_009161931.1">
    <property type="nucleotide sequence ID" value="XM_009163667.1"/>
</dbReference>
<evidence type="ECO:0000313" key="7">
    <source>
        <dbReference type="EMBL" id="KER34122.1"/>
    </source>
</evidence>
<dbReference type="Gene3D" id="3.30.2160.10">
    <property type="entry name" value="Hect, E3 ligase catalytic domain"/>
    <property type="match status" value="1"/>
</dbReference>
<evidence type="ECO:0000259" key="6">
    <source>
        <dbReference type="PROSITE" id="PS50237"/>
    </source>
</evidence>
<dbReference type="SUPFAM" id="SSF56204">
    <property type="entry name" value="Hect, E3 ligase catalytic domain"/>
    <property type="match status" value="1"/>
</dbReference>
<name>A0A075A6X4_OPIVI</name>
<dbReference type="GO" id="GO:0000209">
    <property type="term" value="P:protein polyubiquitination"/>
    <property type="evidence" value="ECO:0007669"/>
    <property type="project" value="InterPro"/>
</dbReference>
<feature type="domain" description="HECT" evidence="6">
    <location>
        <begin position="763"/>
        <end position="1130"/>
    </location>
</feature>
<evidence type="ECO:0000313" key="8">
    <source>
        <dbReference type="Proteomes" id="UP000054324"/>
    </source>
</evidence>
<reference evidence="7 8" key="1">
    <citation type="submission" date="2013-11" db="EMBL/GenBank/DDBJ databases">
        <title>Opisthorchis viverrini - life in the bile duct.</title>
        <authorList>
            <person name="Young N.D."/>
            <person name="Nagarajan N."/>
            <person name="Lin S.J."/>
            <person name="Korhonen P.K."/>
            <person name="Jex A.R."/>
            <person name="Hall R.S."/>
            <person name="Safavi-Hemami H."/>
            <person name="Kaewkong W."/>
            <person name="Bertrand D."/>
            <person name="Gao S."/>
            <person name="Seet Q."/>
            <person name="Wongkham S."/>
            <person name="Teh B.T."/>
            <person name="Wongkham C."/>
            <person name="Intapan P.M."/>
            <person name="Maleewong W."/>
            <person name="Yang X."/>
            <person name="Hu M."/>
            <person name="Wang Z."/>
            <person name="Hofmann A."/>
            <person name="Sternberg P.W."/>
            <person name="Tan P."/>
            <person name="Wang J."/>
            <person name="Gasser R.B."/>
        </authorList>
    </citation>
    <scope>NUCLEOTIDE SEQUENCE [LARGE SCALE GENOMIC DNA]</scope>
</reference>
<organism evidence="7 8">
    <name type="scientific">Opisthorchis viverrini</name>
    <name type="common">Southeast Asian liver fluke</name>
    <dbReference type="NCBI Taxonomy" id="6198"/>
    <lineage>
        <taxon>Eukaryota</taxon>
        <taxon>Metazoa</taxon>
        <taxon>Spiralia</taxon>
        <taxon>Lophotrochozoa</taxon>
        <taxon>Platyhelminthes</taxon>
        <taxon>Trematoda</taxon>
        <taxon>Digenea</taxon>
        <taxon>Opisthorchiida</taxon>
        <taxon>Opisthorchiata</taxon>
        <taxon>Opisthorchiidae</taxon>
        <taxon>Opisthorchis</taxon>
    </lineage>
</organism>
<evidence type="ECO:0000256" key="1">
    <source>
        <dbReference type="ARBA" id="ARBA00000885"/>
    </source>
</evidence>
<dbReference type="PROSITE" id="PS50237">
    <property type="entry name" value="HECT"/>
    <property type="match status" value="1"/>
</dbReference>
<keyword evidence="4 5" id="KW-0833">Ubl conjugation pathway</keyword>
<keyword evidence="3" id="KW-0808">Transferase</keyword>
<dbReference type="PANTHER" id="PTHR45700">
    <property type="entry name" value="UBIQUITIN-PROTEIN LIGASE E3C"/>
    <property type="match status" value="1"/>
</dbReference>
<evidence type="ECO:0000256" key="4">
    <source>
        <dbReference type="ARBA" id="ARBA00022786"/>
    </source>
</evidence>
<dbReference type="EMBL" id="KL596619">
    <property type="protein sequence ID" value="KER34122.1"/>
    <property type="molecule type" value="Genomic_DNA"/>
</dbReference>
<dbReference type="FunFam" id="3.30.2410.10:FF:000011">
    <property type="entry name" value="Putative Ubiquitin-protein ligase E3C"/>
    <property type="match status" value="1"/>
</dbReference>
<protein>
    <recommendedName>
        <fullName evidence="2">HECT-type E3 ubiquitin transferase</fullName>
        <ecNumber evidence="2">2.3.2.26</ecNumber>
    </recommendedName>
</protein>
<dbReference type="OrthoDB" id="8068875at2759"/>
<dbReference type="GO" id="GO:0061630">
    <property type="term" value="F:ubiquitin protein ligase activity"/>
    <property type="evidence" value="ECO:0007669"/>
    <property type="project" value="UniProtKB-EC"/>
</dbReference>
<sequence>MLRGLPRVVDPWWFSRNTLVVPSFHAARRKHECRSTARLLRPGQEQLRYRGRVLTTGLPVRLLRQMFEKVHPEHTTFIETKRKERDERREARLREQAAICIQRFELLIRHIMSTIETAKPDISFLALALRKATLLDWISVTKWIFVYTLHYLSELDPCTPSGSRLLSLFLSFLLVVTDYSCWSFYDEKLKSSMQQLNAVLLDHMIQYQLYEKLHLLLCKGLARHTPAFTSTSLTGLFTLAVRPLLYSNFNKSKLIIFTSQILTVPGLILHVSSMMNESYDIIVKERLCSKVILLYHNHAEELELLVSSVEGPYVLCFIANLIQLSLLEEEVIALHCSEFCVVLSKLMRHLSNYVGSKKSNLSSWHPILGWFAQPLDNSLQSAMLFVTKQLRLLWNNRMVRLLFGDLYAQTELDEIAGASSGASSSAKTHSGTAPKSGRSHIELYAGRVRHELTHFFNQLAGGKLGKSKKHSNSLSLYGPHTSLYGPQDLPRSLKAVCMLYCFNVGSLREIKNDILAGLSLGDLLPRLWRLIARCGSVVDWVKILTDSNPVWHLEPHASHLMHIFTAAASNLLSILDDVELFQLNKSFSVDELCSMGTFFNHLVYETVMAVPDPWKLCSGSGTNAKDASTTKAECSPSPLSVTTFPDLFSMCLRLLSIIHERDSRYQFTPANFWLLSNLRISTLLADLRKPKPHALFLLKNVPHIIPHKERVLLFRDRVRDDKASLGVQTRMNWLTDDGPVGAVITVHRNRLVEDGYQQLANLNSSQLRMKIRVQFVNEMGLDEVGIDLDGVFKEFLEETLHRVFDPSLNLFRVTSDQRLYPSPSSHVQDNHLMLFEFLGKMLAKAIYEGIVVDVPFANFFLTQLLGREKAGCYSFLDELATLDKELYKSLSYIKHYDGDVADLEFTYSYAEDSLGQMVVHDLCPGGRYITVTNDLKISYVHRVAHFRMYKQIRAQTASFIRGFYSILNPDWLAMFSPPELQKLISGDSISVNIEDLKQNTRYSGGFHSNHRVIKWLWDILRRDFSDAERGLFLKFVTSCSRPPLLGFANLEPPFCIRCVQYTNEDQDVGDTLGSVLKGFFGVGGRREEISRLPTTSTCFNLLKLPNYSSRSVLRDKLRYAIHSHAGFELS</sequence>
<dbReference type="PANTHER" id="PTHR45700:SF3">
    <property type="entry name" value="UBIQUITIN-PROTEIN LIGASE E3B"/>
    <property type="match status" value="1"/>
</dbReference>
<comment type="catalytic activity">
    <reaction evidence="1">
        <text>S-ubiquitinyl-[E2 ubiquitin-conjugating enzyme]-L-cysteine + [acceptor protein]-L-lysine = [E2 ubiquitin-conjugating enzyme]-L-cysteine + N(6)-ubiquitinyl-[acceptor protein]-L-lysine.</text>
        <dbReference type="EC" id="2.3.2.26"/>
    </reaction>
</comment>